<comment type="caution">
    <text evidence="10">The sequence shown here is derived from an EMBL/GenBank/DDBJ whole genome shotgun (WGS) entry which is preliminary data.</text>
</comment>
<keyword evidence="13" id="KW-1185">Reference proteome</keyword>
<evidence type="ECO:0000256" key="6">
    <source>
        <dbReference type="ARBA" id="ARBA00022840"/>
    </source>
</evidence>
<evidence type="ECO:0000256" key="2">
    <source>
        <dbReference type="ARBA" id="ARBA00022448"/>
    </source>
</evidence>
<dbReference type="AlphaFoldDB" id="A0A9P1CD13"/>
<keyword evidence="5" id="KW-0547">Nucleotide-binding</keyword>
<dbReference type="SUPFAM" id="SSF52540">
    <property type="entry name" value="P-loop containing nucleoside triphosphate hydrolases"/>
    <property type="match status" value="1"/>
</dbReference>
<proteinExistence type="predicted"/>
<evidence type="ECO:0000256" key="1">
    <source>
        <dbReference type="ARBA" id="ARBA00004128"/>
    </source>
</evidence>
<comment type="subcellular location">
    <subcellularLocation>
        <location evidence="1">Vacuole membrane</location>
        <topology evidence="1">Multi-pass membrane protein</topology>
    </subcellularLocation>
</comment>
<evidence type="ECO:0000313" key="10">
    <source>
        <dbReference type="EMBL" id="CAI3989444.1"/>
    </source>
</evidence>
<keyword evidence="2" id="KW-0813">Transport</keyword>
<keyword evidence="6 12" id="KW-0067">ATP-binding</keyword>
<reference evidence="11" key="2">
    <citation type="submission" date="2024-04" db="EMBL/GenBank/DDBJ databases">
        <authorList>
            <person name="Chen Y."/>
            <person name="Shah S."/>
            <person name="Dougan E. K."/>
            <person name="Thang M."/>
            <person name="Chan C."/>
        </authorList>
    </citation>
    <scope>NUCLEOTIDE SEQUENCE [LARGE SCALE GENOMIC DNA]</scope>
</reference>
<dbReference type="OrthoDB" id="442846at2759"/>
<dbReference type="Pfam" id="PF00005">
    <property type="entry name" value="ABC_tran"/>
    <property type="match status" value="1"/>
</dbReference>
<dbReference type="GO" id="GO:0042626">
    <property type="term" value="F:ATPase-coupled transmembrane transporter activity"/>
    <property type="evidence" value="ECO:0007669"/>
    <property type="project" value="TreeGrafter"/>
</dbReference>
<dbReference type="InterPro" id="IPR003593">
    <property type="entry name" value="AAA+_ATPase"/>
</dbReference>
<dbReference type="PANTHER" id="PTHR24223:SF443">
    <property type="entry name" value="MULTIDRUG-RESISTANCE LIKE PROTEIN 1, ISOFORM I"/>
    <property type="match status" value="1"/>
</dbReference>
<evidence type="ECO:0000259" key="9">
    <source>
        <dbReference type="PROSITE" id="PS50893"/>
    </source>
</evidence>
<dbReference type="EMBL" id="CAMXCT030001369">
    <property type="protein sequence ID" value="CAL4776756.1"/>
    <property type="molecule type" value="Genomic_DNA"/>
</dbReference>
<dbReference type="GO" id="GO:0005774">
    <property type="term" value="C:vacuolar membrane"/>
    <property type="evidence" value="ECO:0007669"/>
    <property type="project" value="UniProtKB-SubCell"/>
</dbReference>
<evidence type="ECO:0000256" key="3">
    <source>
        <dbReference type="ARBA" id="ARBA00022692"/>
    </source>
</evidence>
<dbReference type="GO" id="GO:0016887">
    <property type="term" value="F:ATP hydrolysis activity"/>
    <property type="evidence" value="ECO:0007669"/>
    <property type="project" value="InterPro"/>
</dbReference>
<evidence type="ECO:0000256" key="5">
    <source>
        <dbReference type="ARBA" id="ARBA00022741"/>
    </source>
</evidence>
<gene>
    <name evidence="10" type="ORF">C1SCF055_LOCUS16520</name>
</gene>
<sequence length="239" mass="26208">MARQLERGLPHCHNSQVVLEFQSNWLASGARLDVQELRAGYAEDVLKGVTFSVEPRMKVGVVGTTGCGKSSMLLALLRIIEPRGGRIVINGIDTRDIGLATLRTALGLVPQEPMLFTGTLRHNLDPFKAYTDGRIKKAVNCCHLESFVKSLPLGLDHQVSDEGGNLSFGQRQLLCLARMVLRQPALLLLDEATSAIDPATQESVQDTINHAFPTSTMLAVAHRLETIMEFLGHQVMMLL</sequence>
<keyword evidence="4" id="KW-0677">Repeat</keyword>
<feature type="domain" description="ABC transporter" evidence="9">
    <location>
        <begin position="19"/>
        <end position="239"/>
    </location>
</feature>
<evidence type="ECO:0000313" key="13">
    <source>
        <dbReference type="Proteomes" id="UP001152797"/>
    </source>
</evidence>
<evidence type="ECO:0000256" key="7">
    <source>
        <dbReference type="ARBA" id="ARBA00022989"/>
    </source>
</evidence>
<evidence type="ECO:0000313" key="11">
    <source>
        <dbReference type="EMBL" id="CAL1142819.1"/>
    </source>
</evidence>
<keyword evidence="3" id="KW-0812">Transmembrane</keyword>
<protein>
    <submittedName>
        <fullName evidence="12">ATP-binding cassette sub-family C member 2 (Canalicular multidrug resistance protein) (Canalicular multispecific organic anion transporter 1) (Multidrug resistance-associated protein 2)</fullName>
    </submittedName>
</protein>
<dbReference type="Proteomes" id="UP001152797">
    <property type="component" value="Unassembled WGS sequence"/>
</dbReference>
<dbReference type="FunFam" id="3.40.50.300:FF:000630">
    <property type="entry name" value="ATP-binding cassette (ABC) transporter, putative"/>
    <property type="match status" value="1"/>
</dbReference>
<dbReference type="InterPro" id="IPR027417">
    <property type="entry name" value="P-loop_NTPase"/>
</dbReference>
<name>A0A9P1CD13_9DINO</name>
<dbReference type="PANTHER" id="PTHR24223">
    <property type="entry name" value="ATP-BINDING CASSETTE SUB-FAMILY C"/>
    <property type="match status" value="1"/>
</dbReference>
<dbReference type="EMBL" id="CAMXCT020001369">
    <property type="protein sequence ID" value="CAL1142819.1"/>
    <property type="molecule type" value="Genomic_DNA"/>
</dbReference>
<dbReference type="SMART" id="SM00382">
    <property type="entry name" value="AAA"/>
    <property type="match status" value="1"/>
</dbReference>
<dbReference type="PROSITE" id="PS00211">
    <property type="entry name" value="ABC_TRANSPORTER_1"/>
    <property type="match status" value="1"/>
</dbReference>
<evidence type="ECO:0000256" key="4">
    <source>
        <dbReference type="ARBA" id="ARBA00022737"/>
    </source>
</evidence>
<dbReference type="EMBL" id="CAMXCT010001369">
    <property type="protein sequence ID" value="CAI3989444.1"/>
    <property type="molecule type" value="Genomic_DNA"/>
</dbReference>
<evidence type="ECO:0000256" key="8">
    <source>
        <dbReference type="ARBA" id="ARBA00023136"/>
    </source>
</evidence>
<reference evidence="10" key="1">
    <citation type="submission" date="2022-10" db="EMBL/GenBank/DDBJ databases">
        <authorList>
            <person name="Chen Y."/>
            <person name="Dougan E. K."/>
            <person name="Chan C."/>
            <person name="Rhodes N."/>
            <person name="Thang M."/>
        </authorList>
    </citation>
    <scope>NUCLEOTIDE SEQUENCE</scope>
</reference>
<dbReference type="InterPro" id="IPR050173">
    <property type="entry name" value="ABC_transporter_C-like"/>
</dbReference>
<dbReference type="CDD" id="cd03244">
    <property type="entry name" value="ABCC_MRP_domain2"/>
    <property type="match status" value="1"/>
</dbReference>
<dbReference type="PROSITE" id="PS50893">
    <property type="entry name" value="ABC_TRANSPORTER_2"/>
    <property type="match status" value="1"/>
</dbReference>
<accession>A0A9P1CD13</accession>
<dbReference type="InterPro" id="IPR017871">
    <property type="entry name" value="ABC_transporter-like_CS"/>
</dbReference>
<dbReference type="InterPro" id="IPR003439">
    <property type="entry name" value="ABC_transporter-like_ATP-bd"/>
</dbReference>
<keyword evidence="8" id="KW-0472">Membrane</keyword>
<dbReference type="Gene3D" id="3.40.50.300">
    <property type="entry name" value="P-loop containing nucleotide triphosphate hydrolases"/>
    <property type="match status" value="1"/>
</dbReference>
<keyword evidence="7" id="KW-1133">Transmembrane helix</keyword>
<evidence type="ECO:0000313" key="12">
    <source>
        <dbReference type="EMBL" id="CAL4776756.1"/>
    </source>
</evidence>
<dbReference type="GO" id="GO:0005524">
    <property type="term" value="F:ATP binding"/>
    <property type="evidence" value="ECO:0007669"/>
    <property type="project" value="UniProtKB-KW"/>
</dbReference>
<organism evidence="10">
    <name type="scientific">Cladocopium goreaui</name>
    <dbReference type="NCBI Taxonomy" id="2562237"/>
    <lineage>
        <taxon>Eukaryota</taxon>
        <taxon>Sar</taxon>
        <taxon>Alveolata</taxon>
        <taxon>Dinophyceae</taxon>
        <taxon>Suessiales</taxon>
        <taxon>Symbiodiniaceae</taxon>
        <taxon>Cladocopium</taxon>
    </lineage>
</organism>